<evidence type="ECO:0000313" key="7">
    <source>
        <dbReference type="Proteomes" id="UP000030140"/>
    </source>
</evidence>
<feature type="active site" evidence="4">
    <location>
        <position position="15"/>
    </location>
</feature>
<feature type="domain" description="Peptide methionine sulphoxide reductase MsrA" evidence="5">
    <location>
        <begin position="8"/>
        <end position="159"/>
    </location>
</feature>
<dbReference type="AlphaFoldDB" id="A0A0A2GXM0"/>
<gene>
    <name evidence="4" type="primary">msrA</name>
    <name evidence="6" type="ORF">NV36_09700</name>
</gene>
<dbReference type="RefSeq" id="WP_035326653.1">
    <property type="nucleotide sequence ID" value="NZ_CP015125.1"/>
</dbReference>
<comment type="function">
    <text evidence="4">Has an important function as a repair enzyme for proteins that have been inactivated by oxidation. Catalyzes the reversible oxidation-reduction of methionine sulfoxide in proteins to methionine.</text>
</comment>
<dbReference type="Gene3D" id="3.30.1060.10">
    <property type="entry name" value="Peptide methionine sulphoxide reductase MsrA"/>
    <property type="match status" value="1"/>
</dbReference>
<dbReference type="InterPro" id="IPR002569">
    <property type="entry name" value="Met_Sox_Rdtase_MsrA_dom"/>
</dbReference>
<evidence type="ECO:0000259" key="5">
    <source>
        <dbReference type="Pfam" id="PF01625"/>
    </source>
</evidence>
<dbReference type="EMBL" id="JSAQ01000001">
    <property type="protein sequence ID" value="KGO07086.1"/>
    <property type="molecule type" value="Genomic_DNA"/>
</dbReference>
<comment type="similarity">
    <text evidence="4">Belongs to the MsrA Met sulfoxide reductase family.</text>
</comment>
<dbReference type="KEGG" id="ddo:I597_0812"/>
<dbReference type="InterPro" id="IPR036509">
    <property type="entry name" value="Met_Sox_Rdtase_MsrA_sf"/>
</dbReference>
<comment type="catalytic activity">
    <reaction evidence="2 4">
        <text>L-methionyl-[protein] + [thioredoxin]-disulfide + H2O = L-methionyl-(S)-S-oxide-[protein] + [thioredoxin]-dithiol</text>
        <dbReference type="Rhea" id="RHEA:14217"/>
        <dbReference type="Rhea" id="RHEA-COMP:10698"/>
        <dbReference type="Rhea" id="RHEA-COMP:10700"/>
        <dbReference type="Rhea" id="RHEA-COMP:12313"/>
        <dbReference type="Rhea" id="RHEA-COMP:12315"/>
        <dbReference type="ChEBI" id="CHEBI:15377"/>
        <dbReference type="ChEBI" id="CHEBI:16044"/>
        <dbReference type="ChEBI" id="CHEBI:29950"/>
        <dbReference type="ChEBI" id="CHEBI:44120"/>
        <dbReference type="ChEBI" id="CHEBI:50058"/>
        <dbReference type="EC" id="1.8.4.11"/>
    </reaction>
</comment>
<evidence type="ECO:0000313" key="6">
    <source>
        <dbReference type="EMBL" id="KGO07086.1"/>
    </source>
</evidence>
<name>A0A0A2GXM0_9FLAO</name>
<keyword evidence="1 4" id="KW-0560">Oxidoreductase</keyword>
<dbReference type="GO" id="GO:0033744">
    <property type="term" value="F:L-methionine:thioredoxin-disulfide S-oxidoreductase activity"/>
    <property type="evidence" value="ECO:0007669"/>
    <property type="project" value="RHEA"/>
</dbReference>
<dbReference type="Pfam" id="PF01625">
    <property type="entry name" value="PMSR"/>
    <property type="match status" value="1"/>
</dbReference>
<evidence type="ECO:0000256" key="1">
    <source>
        <dbReference type="ARBA" id="ARBA00023002"/>
    </source>
</evidence>
<dbReference type="HAMAP" id="MF_01401">
    <property type="entry name" value="MsrA"/>
    <property type="match status" value="1"/>
</dbReference>
<dbReference type="SUPFAM" id="SSF55068">
    <property type="entry name" value="Peptide methionine sulfoxide reductase"/>
    <property type="match status" value="1"/>
</dbReference>
<dbReference type="GO" id="GO:0008113">
    <property type="term" value="F:peptide-methionine (S)-S-oxide reductase activity"/>
    <property type="evidence" value="ECO:0007669"/>
    <property type="project" value="UniProtKB-UniRule"/>
</dbReference>
<comment type="caution">
    <text evidence="6">The sequence shown here is derived from an EMBL/GenBank/DDBJ whole genome shotgun (WGS) entry which is preliminary data.</text>
</comment>
<evidence type="ECO:0000256" key="3">
    <source>
        <dbReference type="ARBA" id="ARBA00048782"/>
    </source>
</evidence>
<reference evidence="6 7" key="1">
    <citation type="submission" date="2014-10" db="EMBL/GenBank/DDBJ databases">
        <title>Draft genome sequence of the proteorhodopsin-containing marine bacterium Dokdonia donghaensis.</title>
        <authorList>
            <person name="Gomez-Consarnau L."/>
            <person name="Gonzalez J.M."/>
            <person name="Riedel T."/>
            <person name="Jaenicke S."/>
            <person name="Wagner-Doebler I."/>
            <person name="Fuhrman J.A."/>
        </authorList>
    </citation>
    <scope>NUCLEOTIDE SEQUENCE [LARGE SCALE GENOMIC DNA]</scope>
    <source>
        <strain evidence="6 7">DSW-1</strain>
    </source>
</reference>
<accession>A0A0A2GXM0</accession>
<protein>
    <recommendedName>
        <fullName evidence="4">Peptide methionine sulfoxide reductase MsrA</fullName>
        <shortName evidence="4">Protein-methionine-S-oxide reductase</shortName>
        <ecNumber evidence="4">1.8.4.11</ecNumber>
    </recommendedName>
    <alternativeName>
        <fullName evidence="4">Peptide-methionine (S)-S-oxide reductase</fullName>
        <shortName evidence="4">Peptide Met(O) reductase</shortName>
    </alternativeName>
</protein>
<dbReference type="OrthoDB" id="4174719at2"/>
<evidence type="ECO:0000256" key="4">
    <source>
        <dbReference type="HAMAP-Rule" id="MF_01401"/>
    </source>
</evidence>
<dbReference type="NCBIfam" id="TIGR00401">
    <property type="entry name" value="msrA"/>
    <property type="match status" value="1"/>
</dbReference>
<dbReference type="Proteomes" id="UP000030140">
    <property type="component" value="Unassembled WGS sequence"/>
</dbReference>
<dbReference type="PROSITE" id="PS51257">
    <property type="entry name" value="PROKAR_LIPOPROTEIN"/>
    <property type="match status" value="1"/>
</dbReference>
<dbReference type="PANTHER" id="PTHR43774:SF1">
    <property type="entry name" value="PEPTIDE METHIONINE SULFOXIDE REDUCTASE MSRA 2"/>
    <property type="match status" value="1"/>
</dbReference>
<dbReference type="PANTHER" id="PTHR43774">
    <property type="entry name" value="PEPTIDE METHIONINE SULFOXIDE REDUCTASE"/>
    <property type="match status" value="1"/>
</dbReference>
<sequence>MKKNNLQQATVGGGCFWCTEAVIQRLQGVTNVVSGYAGGTVPGHPTYREICSGLTGHAEVIQFDYDPTVITYAEILTVFMTTHDPTTLNRQGADRGTQYRSVIFYHNEEQKEQAEQVIKVVQEYYEDPIVTEVSELPTFYEATQEHQDYYNENRLQGYCRVVIDPKIAKLKKYYEHLIAS</sequence>
<dbReference type="EC" id="1.8.4.11" evidence="4"/>
<proteinExistence type="inferred from homology"/>
<evidence type="ECO:0000256" key="2">
    <source>
        <dbReference type="ARBA" id="ARBA00047806"/>
    </source>
</evidence>
<comment type="catalytic activity">
    <reaction evidence="3 4">
        <text>[thioredoxin]-disulfide + L-methionine + H2O = L-methionine (S)-S-oxide + [thioredoxin]-dithiol</text>
        <dbReference type="Rhea" id="RHEA:19993"/>
        <dbReference type="Rhea" id="RHEA-COMP:10698"/>
        <dbReference type="Rhea" id="RHEA-COMP:10700"/>
        <dbReference type="ChEBI" id="CHEBI:15377"/>
        <dbReference type="ChEBI" id="CHEBI:29950"/>
        <dbReference type="ChEBI" id="CHEBI:50058"/>
        <dbReference type="ChEBI" id="CHEBI:57844"/>
        <dbReference type="ChEBI" id="CHEBI:58772"/>
        <dbReference type="EC" id="1.8.4.11"/>
    </reaction>
</comment>
<dbReference type="PATRIC" id="fig|1300343.5.peg.824"/>
<keyword evidence="7" id="KW-1185">Reference proteome</keyword>
<organism evidence="6 7">
    <name type="scientific">Dokdonia donghaensis DSW-1</name>
    <dbReference type="NCBI Taxonomy" id="1300343"/>
    <lineage>
        <taxon>Bacteria</taxon>
        <taxon>Pseudomonadati</taxon>
        <taxon>Bacteroidota</taxon>
        <taxon>Flavobacteriia</taxon>
        <taxon>Flavobacteriales</taxon>
        <taxon>Flavobacteriaceae</taxon>
        <taxon>Dokdonia</taxon>
    </lineage>
</organism>